<dbReference type="FunFam" id="2.60.120.330:FF:000025">
    <property type="entry name" value="Gibberellin 2-beta-dioxygenase 2"/>
    <property type="match status" value="1"/>
</dbReference>
<evidence type="ECO:0000313" key="13">
    <source>
        <dbReference type="Proteomes" id="UP000652761"/>
    </source>
</evidence>
<dbReference type="InterPro" id="IPR044861">
    <property type="entry name" value="IPNS-like_FE2OG_OXY"/>
</dbReference>
<evidence type="ECO:0000256" key="4">
    <source>
        <dbReference type="ARBA" id="ARBA00023002"/>
    </source>
</evidence>
<evidence type="ECO:0000256" key="7">
    <source>
        <dbReference type="ARBA" id="ARBA00061282"/>
    </source>
</evidence>
<feature type="region of interest" description="Disordered" evidence="10">
    <location>
        <begin position="179"/>
        <end position="208"/>
    </location>
</feature>
<keyword evidence="2 9" id="KW-0479">Metal-binding</keyword>
<dbReference type="InterPro" id="IPR005123">
    <property type="entry name" value="Oxoglu/Fe-dep_dioxygenase_dom"/>
</dbReference>
<evidence type="ECO:0000256" key="1">
    <source>
        <dbReference type="ARBA" id="ARBA00001961"/>
    </source>
</evidence>
<dbReference type="GO" id="GO:0046872">
    <property type="term" value="F:metal ion binding"/>
    <property type="evidence" value="ECO:0007669"/>
    <property type="project" value="UniProtKB-KW"/>
</dbReference>
<dbReference type="InterPro" id="IPR027443">
    <property type="entry name" value="IPNS-like_sf"/>
</dbReference>
<keyword evidence="3" id="KW-0223">Dioxygenase</keyword>
<evidence type="ECO:0000256" key="8">
    <source>
        <dbReference type="ARBA" id="ARBA00066708"/>
    </source>
</evidence>
<sequence length="372" mass="40335">MVVASPTPVRHERVRTLGVPVVDLSQKRGRAAELIVRACEEFGFFKVINHGVPAEMVATMEAEAATFFALPTSEKQKAGPPSPLGYGSKNIGFNGDTGEVEYLLLHANPVAIAQRARAVCRRDPARFSCAVGEYVGAARELACTILEMLGEGLHLRNTGAIAGLVRDTESDSLLRLNHYPSCDGGDDKESEEEKENRDASNHHGCCRRKGSGVGGGGGRVGFGEHTDPQVITLLRSNDAPGLQVLSPPDGGGDGCGVWVPVPPDPAAFFVNVGDVLQALTNGRFVSVRHRAVVSSFKPRLSVVYFAAPPLHARISPLSEMVAPQRPCLYRSFTWGEYKKAMYSLRLAHNRLELFRQHPVAEQGDEQQHHLMN</sequence>
<dbReference type="GO" id="GO:0009685">
    <property type="term" value="P:gibberellin metabolic process"/>
    <property type="evidence" value="ECO:0007669"/>
    <property type="project" value="UniProtKB-ARBA"/>
</dbReference>
<dbReference type="InterPro" id="IPR050231">
    <property type="entry name" value="Iron_ascorbate_oxido_reductase"/>
</dbReference>
<comment type="cofactor">
    <cofactor evidence="1">
        <name>L-ascorbate</name>
        <dbReference type="ChEBI" id="CHEBI:38290"/>
    </cofactor>
</comment>
<proteinExistence type="inferred from homology"/>
<reference evidence="12" key="1">
    <citation type="submission" date="2017-07" db="EMBL/GenBank/DDBJ databases">
        <title>Taro Niue Genome Assembly and Annotation.</title>
        <authorList>
            <person name="Atibalentja N."/>
            <person name="Keating K."/>
            <person name="Fields C.J."/>
        </authorList>
    </citation>
    <scope>NUCLEOTIDE SEQUENCE</scope>
    <source>
        <strain evidence="12">Niue_2</strain>
        <tissue evidence="12">Leaf</tissue>
    </source>
</reference>
<feature type="compositionally biased region" description="Acidic residues" evidence="10">
    <location>
        <begin position="184"/>
        <end position="193"/>
    </location>
</feature>
<organism evidence="12 13">
    <name type="scientific">Colocasia esculenta</name>
    <name type="common">Wild taro</name>
    <name type="synonym">Arum esculentum</name>
    <dbReference type="NCBI Taxonomy" id="4460"/>
    <lineage>
        <taxon>Eukaryota</taxon>
        <taxon>Viridiplantae</taxon>
        <taxon>Streptophyta</taxon>
        <taxon>Embryophyta</taxon>
        <taxon>Tracheophyta</taxon>
        <taxon>Spermatophyta</taxon>
        <taxon>Magnoliopsida</taxon>
        <taxon>Liliopsida</taxon>
        <taxon>Araceae</taxon>
        <taxon>Aroideae</taxon>
        <taxon>Colocasieae</taxon>
        <taxon>Colocasia</taxon>
    </lineage>
</organism>
<dbReference type="AlphaFoldDB" id="A0A843WHT2"/>
<dbReference type="PROSITE" id="PS51471">
    <property type="entry name" value="FE2OG_OXY"/>
    <property type="match status" value="1"/>
</dbReference>
<dbReference type="GO" id="GO:0045543">
    <property type="term" value="F:gibberellin 2-beta-dioxygenase activity"/>
    <property type="evidence" value="ECO:0007669"/>
    <property type="project" value="UniProtKB-EC"/>
</dbReference>
<feature type="domain" description="Fe2OG dioxygenase" evidence="11">
    <location>
        <begin position="169"/>
        <end position="308"/>
    </location>
</feature>
<evidence type="ECO:0000256" key="3">
    <source>
        <dbReference type="ARBA" id="ARBA00022964"/>
    </source>
</evidence>
<evidence type="ECO:0000256" key="2">
    <source>
        <dbReference type="ARBA" id="ARBA00022723"/>
    </source>
</evidence>
<accession>A0A843WHT2</accession>
<dbReference type="Pfam" id="PF14226">
    <property type="entry name" value="DIOX_N"/>
    <property type="match status" value="1"/>
</dbReference>
<comment type="similarity">
    <text evidence="7">Belongs to the iron/ascorbate-dependent oxidoreductase family. GA2OX subfamily.</text>
</comment>
<evidence type="ECO:0000256" key="5">
    <source>
        <dbReference type="ARBA" id="ARBA00023004"/>
    </source>
</evidence>
<dbReference type="PANTHER" id="PTHR47990">
    <property type="entry name" value="2-OXOGLUTARATE (2OG) AND FE(II)-DEPENDENT OXYGENASE SUPERFAMILY PROTEIN-RELATED"/>
    <property type="match status" value="1"/>
</dbReference>
<name>A0A843WHT2_COLES</name>
<dbReference type="Proteomes" id="UP000652761">
    <property type="component" value="Unassembled WGS sequence"/>
</dbReference>
<dbReference type="Pfam" id="PF03171">
    <property type="entry name" value="2OG-FeII_Oxy"/>
    <property type="match status" value="1"/>
</dbReference>
<comment type="caution">
    <text evidence="12">The sequence shown here is derived from an EMBL/GenBank/DDBJ whole genome shotgun (WGS) entry which is preliminary data.</text>
</comment>
<evidence type="ECO:0000313" key="12">
    <source>
        <dbReference type="EMBL" id="MQM09912.1"/>
    </source>
</evidence>
<evidence type="ECO:0000256" key="9">
    <source>
        <dbReference type="RuleBase" id="RU003682"/>
    </source>
</evidence>
<protein>
    <recommendedName>
        <fullName evidence="8">gibberellin 2beta-dioxygenase</fullName>
        <ecNumber evidence="8">1.14.11.13</ecNumber>
    </recommendedName>
</protein>
<evidence type="ECO:0000256" key="10">
    <source>
        <dbReference type="SAM" id="MobiDB-lite"/>
    </source>
</evidence>
<keyword evidence="13" id="KW-1185">Reference proteome</keyword>
<dbReference type="EC" id="1.14.11.13" evidence="8"/>
<dbReference type="EMBL" id="NMUH01004513">
    <property type="protein sequence ID" value="MQM09912.1"/>
    <property type="molecule type" value="Genomic_DNA"/>
</dbReference>
<dbReference type="InterPro" id="IPR026992">
    <property type="entry name" value="DIOX_N"/>
</dbReference>
<dbReference type="PRINTS" id="PR00682">
    <property type="entry name" value="IPNSYNTHASE"/>
</dbReference>
<evidence type="ECO:0000256" key="6">
    <source>
        <dbReference type="ARBA" id="ARBA00052204"/>
    </source>
</evidence>
<evidence type="ECO:0000259" key="11">
    <source>
        <dbReference type="PROSITE" id="PS51471"/>
    </source>
</evidence>
<keyword evidence="5 9" id="KW-0408">Iron</keyword>
<dbReference type="SUPFAM" id="SSF51197">
    <property type="entry name" value="Clavaminate synthase-like"/>
    <property type="match status" value="1"/>
</dbReference>
<keyword evidence="4 9" id="KW-0560">Oxidoreductase</keyword>
<gene>
    <name evidence="12" type="ORF">Taro_042796</name>
</gene>
<dbReference type="OrthoDB" id="288590at2759"/>
<dbReference type="Gene3D" id="2.60.120.330">
    <property type="entry name" value="B-lactam Antibiotic, Isopenicillin N Synthase, Chain"/>
    <property type="match status" value="1"/>
</dbReference>
<comment type="catalytic activity">
    <reaction evidence="6">
        <text>gibberellin A1 + 2-oxoglutarate + O2 = gibberellin A8 + succinate + CO2</text>
        <dbReference type="Rhea" id="RHEA:15005"/>
        <dbReference type="ChEBI" id="CHEBI:15379"/>
        <dbReference type="ChEBI" id="CHEBI:16526"/>
        <dbReference type="ChEBI" id="CHEBI:16810"/>
        <dbReference type="ChEBI" id="CHEBI:30031"/>
        <dbReference type="ChEBI" id="CHEBI:58524"/>
        <dbReference type="ChEBI" id="CHEBI:58594"/>
        <dbReference type="EC" id="1.14.11.13"/>
    </reaction>
</comment>